<protein>
    <submittedName>
        <fullName evidence="3">DNA-binding protein</fullName>
    </submittedName>
</protein>
<comment type="caution">
    <text evidence="3">The sequence shown here is derived from an EMBL/GenBank/DDBJ whole genome shotgun (WGS) entry which is preliminary data.</text>
</comment>
<dbReference type="AlphaFoldDB" id="A0A1Y2FSM7"/>
<dbReference type="InterPro" id="IPR036570">
    <property type="entry name" value="HORMA_dom_sf"/>
</dbReference>
<dbReference type="GO" id="GO:0003677">
    <property type="term" value="F:DNA binding"/>
    <property type="evidence" value="ECO:0007669"/>
    <property type="project" value="UniProtKB-KW"/>
</dbReference>
<evidence type="ECO:0000313" key="3">
    <source>
        <dbReference type="EMBL" id="ORY85715.1"/>
    </source>
</evidence>
<gene>
    <name evidence="3" type="ORF">BCR37DRAFT_248478</name>
</gene>
<keyword evidence="3" id="KW-0238">DNA-binding</keyword>
<keyword evidence="4" id="KW-1185">Reference proteome</keyword>
<sequence length="167" mass="18824">MPPTTGMTMFNLCKQYADFLVIALHTICYTRSLYDKRYFDKARVYSCAVPRCKHPVLVDYINDLVASIAEELRRCTVSRINVVILSKTEQAYERFIFDVANLPIVAPEDLHVPFAGTSDEPGQLDAQFRASIVKLSMAETRLGPLPPNCTFGVSIDLRNESMPQTTK</sequence>
<dbReference type="Gene3D" id="3.30.900.10">
    <property type="entry name" value="HORMA domain"/>
    <property type="match status" value="1"/>
</dbReference>
<dbReference type="STRING" id="56484.A0A1Y2FSM7"/>
<dbReference type="OMA" id="CEDFPWI"/>
<comment type="similarity">
    <text evidence="1">Belongs to the MAD2 family.</text>
</comment>
<dbReference type="RefSeq" id="XP_040727197.1">
    <property type="nucleotide sequence ID" value="XM_040866601.1"/>
</dbReference>
<dbReference type="EMBL" id="MCFI01000004">
    <property type="protein sequence ID" value="ORY85715.1"/>
    <property type="molecule type" value="Genomic_DNA"/>
</dbReference>
<organism evidence="3 4">
    <name type="scientific">Protomyces lactucae-debilis</name>
    <dbReference type="NCBI Taxonomy" id="2754530"/>
    <lineage>
        <taxon>Eukaryota</taxon>
        <taxon>Fungi</taxon>
        <taxon>Dikarya</taxon>
        <taxon>Ascomycota</taxon>
        <taxon>Taphrinomycotina</taxon>
        <taxon>Taphrinomycetes</taxon>
        <taxon>Taphrinales</taxon>
        <taxon>Protomycetaceae</taxon>
        <taxon>Protomyces</taxon>
    </lineage>
</organism>
<dbReference type="Proteomes" id="UP000193685">
    <property type="component" value="Unassembled WGS sequence"/>
</dbReference>
<dbReference type="GeneID" id="63783200"/>
<dbReference type="Pfam" id="PF02301">
    <property type="entry name" value="HORMA"/>
    <property type="match status" value="1"/>
</dbReference>
<dbReference type="PANTHER" id="PTHR11842">
    <property type="entry name" value="MITOTIC SPINDLE ASSEMBLY CHECKPOINT PROTEIN MAD2"/>
    <property type="match status" value="1"/>
</dbReference>
<evidence type="ECO:0000256" key="1">
    <source>
        <dbReference type="ARBA" id="ARBA00010348"/>
    </source>
</evidence>
<dbReference type="GO" id="GO:0016035">
    <property type="term" value="C:zeta DNA polymerase complex"/>
    <property type="evidence" value="ECO:0007669"/>
    <property type="project" value="TreeGrafter"/>
</dbReference>
<dbReference type="OrthoDB" id="21254at2759"/>
<dbReference type="SUPFAM" id="SSF56019">
    <property type="entry name" value="The spindle assembly checkpoint protein mad2"/>
    <property type="match status" value="1"/>
</dbReference>
<dbReference type="InterPro" id="IPR003511">
    <property type="entry name" value="HORMA_dom"/>
</dbReference>
<dbReference type="PROSITE" id="PS50815">
    <property type="entry name" value="HORMA"/>
    <property type="match status" value="1"/>
</dbReference>
<reference evidence="3 4" key="1">
    <citation type="submission" date="2016-07" db="EMBL/GenBank/DDBJ databases">
        <title>Pervasive Adenine N6-methylation of Active Genes in Fungi.</title>
        <authorList>
            <consortium name="DOE Joint Genome Institute"/>
            <person name="Mondo S.J."/>
            <person name="Dannebaum R.O."/>
            <person name="Kuo R.C."/>
            <person name="Labutti K."/>
            <person name="Haridas S."/>
            <person name="Kuo A."/>
            <person name="Salamov A."/>
            <person name="Ahrendt S.R."/>
            <person name="Lipzen A."/>
            <person name="Sullivan W."/>
            <person name="Andreopoulos W.B."/>
            <person name="Clum A."/>
            <person name="Lindquist E."/>
            <person name="Daum C."/>
            <person name="Ramamoorthy G.K."/>
            <person name="Gryganskyi A."/>
            <person name="Culley D."/>
            <person name="Magnuson J.K."/>
            <person name="James T.Y."/>
            <person name="O'Malley M.A."/>
            <person name="Stajich J.E."/>
            <person name="Spatafora J.W."/>
            <person name="Visel A."/>
            <person name="Grigoriev I.V."/>
        </authorList>
    </citation>
    <scope>NUCLEOTIDE SEQUENCE [LARGE SCALE GENOMIC DNA]</scope>
    <source>
        <strain evidence="3 4">12-1054</strain>
    </source>
</reference>
<feature type="domain" description="HORMA" evidence="2">
    <location>
        <begin position="10"/>
        <end position="167"/>
    </location>
</feature>
<evidence type="ECO:0000313" key="4">
    <source>
        <dbReference type="Proteomes" id="UP000193685"/>
    </source>
</evidence>
<accession>A0A1Y2FSM7</accession>
<name>A0A1Y2FSM7_PROLT</name>
<evidence type="ECO:0000259" key="2">
    <source>
        <dbReference type="PROSITE" id="PS50815"/>
    </source>
</evidence>
<proteinExistence type="inferred from homology"/>
<dbReference type="InterPro" id="IPR045091">
    <property type="entry name" value="Mad2-like"/>
</dbReference>
<dbReference type="PANTHER" id="PTHR11842:SF10">
    <property type="entry name" value="MITOTIC SPINDLE ASSEMBLY CHECKPOINT PROTEIN MAD2B"/>
    <property type="match status" value="1"/>
</dbReference>